<dbReference type="PATRIC" id="fig|1215343.11.peg.91"/>
<evidence type="ECO:0000313" key="14">
    <source>
        <dbReference type="Proteomes" id="UP000010799"/>
    </source>
</evidence>
<dbReference type="eggNOG" id="COG0352">
    <property type="taxonomic scope" value="Bacteria"/>
</dbReference>
<keyword evidence="3 9" id="KW-0479">Metal-binding</keyword>
<protein>
    <recommendedName>
        <fullName evidence="9">Thiamine-phosphate synthase</fullName>
        <shortName evidence="9">TP synthase</shortName>
        <shortName evidence="9">TPS</shortName>
        <ecNumber evidence="9">2.5.1.3</ecNumber>
    </recommendedName>
    <alternativeName>
        <fullName evidence="9">Thiamine-phosphate pyrophosphorylase</fullName>
        <shortName evidence="9">TMP pyrophosphorylase</shortName>
        <shortName evidence="9">TMP-PPase</shortName>
    </alternativeName>
</protein>
<evidence type="ECO:0000256" key="7">
    <source>
        <dbReference type="ARBA" id="ARBA00047851"/>
    </source>
</evidence>
<accession>L0ERH5</accession>
<dbReference type="GO" id="GO:0009229">
    <property type="term" value="P:thiamine diphosphate biosynthetic process"/>
    <property type="evidence" value="ECO:0007669"/>
    <property type="project" value="UniProtKB-UniRule"/>
</dbReference>
<keyword evidence="5 9" id="KW-0784">Thiamine biosynthesis</keyword>
<dbReference type="CDD" id="cd00564">
    <property type="entry name" value="TMP_TenI"/>
    <property type="match status" value="1"/>
</dbReference>
<feature type="binding site" evidence="9">
    <location>
        <position position="136"/>
    </location>
    <ligand>
        <name>4-amino-2-methyl-5-(diphosphooxymethyl)pyrimidine</name>
        <dbReference type="ChEBI" id="CHEBI:57841"/>
    </ligand>
</feature>
<feature type="binding site" evidence="9">
    <location>
        <position position="107"/>
    </location>
    <ligand>
        <name>4-amino-2-methyl-5-(diphosphooxymethyl)pyrimidine</name>
        <dbReference type="ChEBI" id="CHEBI:57841"/>
    </ligand>
</feature>
<gene>
    <name evidence="9" type="primary">thiE</name>
    <name evidence="13" type="ordered locus">B488_00860</name>
</gene>
<dbReference type="GO" id="GO:0004789">
    <property type="term" value="F:thiamine-phosphate diphosphorylase activity"/>
    <property type="evidence" value="ECO:0007669"/>
    <property type="project" value="UniProtKB-UniRule"/>
</dbReference>
<feature type="binding site" evidence="9">
    <location>
        <position position="88"/>
    </location>
    <ligand>
        <name>Mg(2+)</name>
        <dbReference type="ChEBI" id="CHEBI:18420"/>
    </ligand>
</feature>
<comment type="pathway">
    <text evidence="1 9 11">Cofactor biosynthesis; thiamine diphosphate biosynthesis; thiamine phosphate from 4-amino-2-methyl-5-diphosphomethylpyrimidine and 4-methyl-5-(2-phosphoethyl)-thiazole: step 1/1.</text>
</comment>
<evidence type="ECO:0000256" key="10">
    <source>
        <dbReference type="RuleBase" id="RU003826"/>
    </source>
</evidence>
<dbReference type="InterPro" id="IPR036206">
    <property type="entry name" value="ThiamineP_synth_sf"/>
</dbReference>
<dbReference type="InterPro" id="IPR013785">
    <property type="entry name" value="Aldolase_TIM"/>
</dbReference>
<dbReference type="UniPathway" id="UPA00060">
    <property type="reaction ID" value="UER00141"/>
</dbReference>
<evidence type="ECO:0000256" key="2">
    <source>
        <dbReference type="ARBA" id="ARBA00022679"/>
    </source>
</evidence>
<keyword evidence="2 9" id="KW-0808">Transferase</keyword>
<evidence type="ECO:0000313" key="13">
    <source>
        <dbReference type="EMBL" id="AGA64079.1"/>
    </source>
</evidence>
<evidence type="ECO:0000259" key="12">
    <source>
        <dbReference type="Pfam" id="PF02581"/>
    </source>
</evidence>
<evidence type="ECO:0000256" key="11">
    <source>
        <dbReference type="RuleBase" id="RU004253"/>
    </source>
</evidence>
<sequence length="220" mass="23838">MQKIDFRLNAIVDSSLQGNLSHMARIAALNGATIIQYRDKQNSTRMMIEIATSIIKAISETNIPLVINDRIDVALAVGAHGVHLGENDPEPNIARRILGPTAIIGRTVKNDLDAQIAIESPINYACIGGIFETTSKYNPNPPIGVDGFKKLYTKIKKARPDLPIGAISGINKQRAPLLIQAGADGIAIISAIFSTSDIAISTRSFREIIDTTLERKNHDC</sequence>
<dbReference type="EC" id="2.5.1.3" evidence="9"/>
<dbReference type="STRING" id="1215343.B488_00860"/>
<dbReference type="Gene3D" id="3.20.20.70">
    <property type="entry name" value="Aldolase class I"/>
    <property type="match status" value="1"/>
</dbReference>
<dbReference type="InterPro" id="IPR034291">
    <property type="entry name" value="TMP_synthase"/>
</dbReference>
<organism evidence="13 14">
    <name type="scientific">Liberibacter crescens (strain BT-1)</name>
    <dbReference type="NCBI Taxonomy" id="1215343"/>
    <lineage>
        <taxon>Bacteria</taxon>
        <taxon>Pseudomonadati</taxon>
        <taxon>Pseudomonadota</taxon>
        <taxon>Alphaproteobacteria</taxon>
        <taxon>Hyphomicrobiales</taxon>
        <taxon>Rhizobiaceae</taxon>
        <taxon>Liberibacter</taxon>
    </lineage>
</organism>
<keyword evidence="4 9" id="KW-0460">Magnesium</keyword>
<evidence type="ECO:0000256" key="9">
    <source>
        <dbReference type="HAMAP-Rule" id="MF_00097"/>
    </source>
</evidence>
<evidence type="ECO:0000256" key="5">
    <source>
        <dbReference type="ARBA" id="ARBA00022977"/>
    </source>
</evidence>
<dbReference type="SUPFAM" id="SSF51391">
    <property type="entry name" value="Thiamin phosphate synthase"/>
    <property type="match status" value="1"/>
</dbReference>
<feature type="binding site" evidence="9">
    <location>
        <begin position="189"/>
        <end position="190"/>
    </location>
    <ligand>
        <name>2-[(2R,5Z)-2-carboxy-4-methylthiazol-5(2H)-ylidene]ethyl phosphate</name>
        <dbReference type="ChEBI" id="CHEBI:62899"/>
    </ligand>
</feature>
<feature type="binding site" evidence="9">
    <location>
        <position position="68"/>
    </location>
    <ligand>
        <name>4-amino-2-methyl-5-(diphosphooxymethyl)pyrimidine</name>
        <dbReference type="ChEBI" id="CHEBI:57841"/>
    </ligand>
</feature>
<dbReference type="AlphaFoldDB" id="L0ERH5"/>
<feature type="domain" description="Thiamine phosphate synthase/TenI" evidence="12">
    <location>
        <begin position="9"/>
        <end position="192"/>
    </location>
</feature>
<dbReference type="NCBIfam" id="TIGR00693">
    <property type="entry name" value="thiE"/>
    <property type="match status" value="1"/>
</dbReference>
<dbReference type="PANTHER" id="PTHR20857">
    <property type="entry name" value="THIAMINE-PHOSPHATE PYROPHOSPHORYLASE"/>
    <property type="match status" value="1"/>
</dbReference>
<feature type="binding site" evidence="9">
    <location>
        <position position="169"/>
    </location>
    <ligand>
        <name>2-[(2R,5Z)-2-carboxy-4-methylthiazol-5(2H)-ylidene]ethyl phosphate</name>
        <dbReference type="ChEBI" id="CHEBI:62899"/>
    </ligand>
</feature>
<feature type="binding site" evidence="9">
    <location>
        <begin position="133"/>
        <end position="135"/>
    </location>
    <ligand>
        <name>2-[(2R,5Z)-2-carboxy-4-methylthiazol-5(2H)-ylidene]ethyl phosphate</name>
        <dbReference type="ChEBI" id="CHEBI:62899"/>
    </ligand>
</feature>
<dbReference type="Pfam" id="PF02581">
    <property type="entry name" value="TMP-TENI"/>
    <property type="match status" value="1"/>
</dbReference>
<comment type="function">
    <text evidence="9">Condenses 4-methyl-5-(beta-hydroxyethyl)thiazole monophosphate (THZ-P) and 2-methyl-4-amino-5-hydroxymethyl pyrimidine pyrophosphate (HMP-PP) to form thiamine monophosphate (TMP).</text>
</comment>
<dbReference type="KEGG" id="lcc:B488_00860"/>
<dbReference type="RefSeq" id="WP_015272506.1">
    <property type="nucleotide sequence ID" value="NC_019907.1"/>
</dbReference>
<evidence type="ECO:0000256" key="1">
    <source>
        <dbReference type="ARBA" id="ARBA00005165"/>
    </source>
</evidence>
<dbReference type="PANTHER" id="PTHR20857:SF15">
    <property type="entry name" value="THIAMINE-PHOSPHATE SYNTHASE"/>
    <property type="match status" value="1"/>
</dbReference>
<comment type="catalytic activity">
    <reaction evidence="7 9 10">
        <text>2-(2-carboxy-4-methylthiazol-5-yl)ethyl phosphate + 4-amino-2-methyl-5-(diphosphooxymethyl)pyrimidine + 2 H(+) = thiamine phosphate + CO2 + diphosphate</text>
        <dbReference type="Rhea" id="RHEA:47848"/>
        <dbReference type="ChEBI" id="CHEBI:15378"/>
        <dbReference type="ChEBI" id="CHEBI:16526"/>
        <dbReference type="ChEBI" id="CHEBI:33019"/>
        <dbReference type="ChEBI" id="CHEBI:37575"/>
        <dbReference type="ChEBI" id="CHEBI:57841"/>
        <dbReference type="ChEBI" id="CHEBI:62890"/>
        <dbReference type="EC" id="2.5.1.3"/>
    </reaction>
</comment>
<evidence type="ECO:0000256" key="8">
    <source>
        <dbReference type="ARBA" id="ARBA00047883"/>
    </source>
</evidence>
<evidence type="ECO:0000256" key="6">
    <source>
        <dbReference type="ARBA" id="ARBA00047334"/>
    </source>
</evidence>
<name>L0ERH5_LIBCB</name>
<dbReference type="EMBL" id="CP003789">
    <property type="protein sequence ID" value="AGA64079.1"/>
    <property type="molecule type" value="Genomic_DNA"/>
</dbReference>
<dbReference type="Proteomes" id="UP000010799">
    <property type="component" value="Chromosome"/>
</dbReference>
<feature type="binding site" evidence="9">
    <location>
        <begin position="36"/>
        <end position="40"/>
    </location>
    <ligand>
        <name>4-amino-2-methyl-5-(diphosphooxymethyl)pyrimidine</name>
        <dbReference type="ChEBI" id="CHEBI:57841"/>
    </ligand>
</feature>
<dbReference type="GO" id="GO:0009228">
    <property type="term" value="P:thiamine biosynthetic process"/>
    <property type="evidence" value="ECO:0007669"/>
    <property type="project" value="UniProtKB-KW"/>
</dbReference>
<reference evidence="13 14" key="1">
    <citation type="journal article" date="2012" name="Stand. Genomic Sci.">
        <title>Complete genome sequence of Liberibacter crescens BT-1.</title>
        <authorList>
            <person name="Leonard M.T."/>
            <person name="Fagen J.R."/>
            <person name="Davis-Richardson A.G."/>
            <person name="Davis M.J."/>
            <person name="Triplett E.W."/>
        </authorList>
    </citation>
    <scope>NUCLEOTIDE SEQUENCE [LARGE SCALE GENOMIC DNA]</scope>
    <source>
        <strain evidence="13 14">BT-1</strain>
    </source>
</reference>
<comment type="similarity">
    <text evidence="9 10">Belongs to the thiamine-phosphate synthase family.</text>
</comment>
<dbReference type="HOGENOM" id="CLU_018272_3_2_5"/>
<proteinExistence type="inferred from homology"/>
<comment type="catalytic activity">
    <reaction evidence="6 9 10">
        <text>4-methyl-5-(2-phosphooxyethyl)-thiazole + 4-amino-2-methyl-5-(diphosphooxymethyl)pyrimidine + H(+) = thiamine phosphate + diphosphate</text>
        <dbReference type="Rhea" id="RHEA:22328"/>
        <dbReference type="ChEBI" id="CHEBI:15378"/>
        <dbReference type="ChEBI" id="CHEBI:33019"/>
        <dbReference type="ChEBI" id="CHEBI:37575"/>
        <dbReference type="ChEBI" id="CHEBI:57841"/>
        <dbReference type="ChEBI" id="CHEBI:58296"/>
        <dbReference type="EC" id="2.5.1.3"/>
    </reaction>
</comment>
<keyword evidence="14" id="KW-1185">Reference proteome</keyword>
<dbReference type="HAMAP" id="MF_00097">
    <property type="entry name" value="TMP_synthase"/>
    <property type="match status" value="1"/>
</dbReference>
<comment type="catalytic activity">
    <reaction evidence="8 9 10">
        <text>2-[(2R,5Z)-2-carboxy-4-methylthiazol-5(2H)-ylidene]ethyl phosphate + 4-amino-2-methyl-5-(diphosphooxymethyl)pyrimidine + 2 H(+) = thiamine phosphate + CO2 + diphosphate</text>
        <dbReference type="Rhea" id="RHEA:47844"/>
        <dbReference type="ChEBI" id="CHEBI:15378"/>
        <dbReference type="ChEBI" id="CHEBI:16526"/>
        <dbReference type="ChEBI" id="CHEBI:33019"/>
        <dbReference type="ChEBI" id="CHEBI:37575"/>
        <dbReference type="ChEBI" id="CHEBI:57841"/>
        <dbReference type="ChEBI" id="CHEBI:62899"/>
        <dbReference type="EC" id="2.5.1.3"/>
    </reaction>
</comment>
<dbReference type="InterPro" id="IPR022998">
    <property type="entry name" value="ThiamineP_synth_TenI"/>
</dbReference>
<evidence type="ECO:0000256" key="3">
    <source>
        <dbReference type="ARBA" id="ARBA00022723"/>
    </source>
</evidence>
<feature type="binding site" evidence="9">
    <location>
        <position position="69"/>
    </location>
    <ligand>
        <name>Mg(2+)</name>
        <dbReference type="ChEBI" id="CHEBI:18420"/>
    </ligand>
</feature>
<dbReference type="GO" id="GO:0005737">
    <property type="term" value="C:cytoplasm"/>
    <property type="evidence" value="ECO:0007669"/>
    <property type="project" value="TreeGrafter"/>
</dbReference>
<evidence type="ECO:0000256" key="4">
    <source>
        <dbReference type="ARBA" id="ARBA00022842"/>
    </source>
</evidence>
<dbReference type="GO" id="GO:0000287">
    <property type="term" value="F:magnesium ion binding"/>
    <property type="evidence" value="ECO:0007669"/>
    <property type="project" value="UniProtKB-UniRule"/>
</dbReference>
<comment type="cofactor">
    <cofactor evidence="9">
        <name>Mg(2+)</name>
        <dbReference type="ChEBI" id="CHEBI:18420"/>
    </cofactor>
    <text evidence="9">Binds 1 Mg(2+) ion per subunit.</text>
</comment>